<protein>
    <recommendedName>
        <fullName evidence="1">Retrovirus-related Pol polyprotein from transposon TNT 1-94-like beta-barrel domain-containing protein</fullName>
    </recommendedName>
</protein>
<sequence>MAQTRKTRKHSVNPYIISGTAPTHLSNIESDFVSIRSIDPKEVSLKTALGDPLIAQGRGDIKLTLANGKTLILKDALYIPLLTVPLLSCYKLSKDIGGISVETTKTGCILRHSDGQLFSTATNHPKYGLPGLDLNNAVDIPLPDPSEPRMAYCLTVL</sequence>
<keyword evidence="3" id="KW-1185">Reference proteome</keyword>
<gene>
    <name evidence="2" type="ORF">CVT24_006344</name>
</gene>
<dbReference type="Proteomes" id="UP000284842">
    <property type="component" value="Unassembled WGS sequence"/>
</dbReference>
<dbReference type="Pfam" id="PF22936">
    <property type="entry name" value="Pol_BBD"/>
    <property type="match status" value="1"/>
</dbReference>
<dbReference type="InterPro" id="IPR054722">
    <property type="entry name" value="PolX-like_BBD"/>
</dbReference>
<evidence type="ECO:0000313" key="3">
    <source>
        <dbReference type="Proteomes" id="UP000284842"/>
    </source>
</evidence>
<dbReference type="OrthoDB" id="2665273at2759"/>
<evidence type="ECO:0000313" key="2">
    <source>
        <dbReference type="EMBL" id="PPR01341.1"/>
    </source>
</evidence>
<evidence type="ECO:0000259" key="1">
    <source>
        <dbReference type="Pfam" id="PF22936"/>
    </source>
</evidence>
<feature type="domain" description="Retrovirus-related Pol polyprotein from transposon TNT 1-94-like beta-barrel" evidence="1">
    <location>
        <begin position="21"/>
        <end position="94"/>
    </location>
</feature>
<comment type="caution">
    <text evidence="2">The sequence shown here is derived from an EMBL/GenBank/DDBJ whole genome shotgun (WGS) entry which is preliminary data.</text>
</comment>
<dbReference type="InParanoid" id="A0A409YEC2"/>
<name>A0A409YEC2_9AGAR</name>
<proteinExistence type="predicted"/>
<organism evidence="2 3">
    <name type="scientific">Panaeolus cyanescens</name>
    <dbReference type="NCBI Taxonomy" id="181874"/>
    <lineage>
        <taxon>Eukaryota</taxon>
        <taxon>Fungi</taxon>
        <taxon>Dikarya</taxon>
        <taxon>Basidiomycota</taxon>
        <taxon>Agaricomycotina</taxon>
        <taxon>Agaricomycetes</taxon>
        <taxon>Agaricomycetidae</taxon>
        <taxon>Agaricales</taxon>
        <taxon>Agaricineae</taxon>
        <taxon>Galeropsidaceae</taxon>
        <taxon>Panaeolus</taxon>
    </lineage>
</organism>
<reference evidence="2 3" key="1">
    <citation type="journal article" date="2018" name="Evol. Lett.">
        <title>Horizontal gene cluster transfer increased hallucinogenic mushroom diversity.</title>
        <authorList>
            <person name="Reynolds H.T."/>
            <person name="Vijayakumar V."/>
            <person name="Gluck-Thaler E."/>
            <person name="Korotkin H.B."/>
            <person name="Matheny P.B."/>
            <person name="Slot J.C."/>
        </authorList>
    </citation>
    <scope>NUCLEOTIDE SEQUENCE [LARGE SCALE GENOMIC DNA]</scope>
    <source>
        <strain evidence="2 3">2629</strain>
    </source>
</reference>
<dbReference type="EMBL" id="NHTK01001255">
    <property type="protein sequence ID" value="PPR01341.1"/>
    <property type="molecule type" value="Genomic_DNA"/>
</dbReference>
<dbReference type="AlphaFoldDB" id="A0A409YEC2"/>
<accession>A0A409YEC2</accession>